<proteinExistence type="predicted"/>
<name>A9YMQ6_9BBAC</name>
<evidence type="ECO:0000313" key="2">
    <source>
        <dbReference type="Proteomes" id="UP000203266"/>
    </source>
</evidence>
<protein>
    <submittedName>
        <fullName evidence="1">Uncharacterized protein</fullName>
    </submittedName>
</protein>
<dbReference type="KEGG" id="vg:10973748"/>
<dbReference type="GeneID" id="10973748"/>
<evidence type="ECO:0000313" key="1">
    <source>
        <dbReference type="EMBL" id="ABY47755.1"/>
    </source>
</evidence>
<dbReference type="Proteomes" id="UP000203266">
    <property type="component" value="Segment"/>
</dbReference>
<sequence length="56" mass="6509">MNPTYYAYGGVLRQLYQSDYYGIGRYLNNNNNYKKYPSYIASLFAATPCCYKSKVV</sequence>
<dbReference type="RefSeq" id="YP_001649046.1">
    <property type="nucleotide sequence ID" value="NC_010240.1"/>
</dbReference>
<accession>A9YMQ6</accession>
<keyword evidence="2" id="KW-1185">Reference proteome</keyword>
<reference evidence="1 2" key="1">
    <citation type="journal article" date="2008" name="Virus Genes">
        <title>Genomic sequence analysis of a granulovirus isolated from the Old World bollworm, Helicoverpa armigera.</title>
        <authorList>
            <person name="Harrison R.L."/>
            <person name="Popham H.J."/>
        </authorList>
    </citation>
    <scope>NUCLEOTIDE SEQUENCE [LARGE SCALE GENOMIC DNA]</scope>
</reference>
<organism evidence="1 2">
    <name type="scientific">Helicoverpa armigera granulovirus</name>
    <dbReference type="NCBI Taxonomy" id="489830"/>
    <lineage>
        <taxon>Viruses</taxon>
        <taxon>Viruses incertae sedis</taxon>
        <taxon>Naldaviricetes</taxon>
        <taxon>Lefavirales</taxon>
        <taxon>Baculoviridae</taxon>
        <taxon>Betabaculovirus</taxon>
        <taxon>Betabaculovirus helarmigerae</taxon>
    </lineage>
</organism>
<dbReference type="EMBL" id="EU255577">
    <property type="protein sequence ID" value="ABY47755.1"/>
    <property type="molecule type" value="Genomic_DNA"/>
</dbReference>